<dbReference type="PANTHER" id="PTHR40088:SF1">
    <property type="entry name" value="PECTATE LYASE PEL9"/>
    <property type="match status" value="1"/>
</dbReference>
<organism evidence="11 12">
    <name type="scientific">Niastella koreensis</name>
    <dbReference type="NCBI Taxonomy" id="354356"/>
    <lineage>
        <taxon>Bacteria</taxon>
        <taxon>Pseudomonadati</taxon>
        <taxon>Bacteroidota</taxon>
        <taxon>Chitinophagia</taxon>
        <taxon>Chitinophagales</taxon>
        <taxon>Chitinophagaceae</taxon>
        <taxon>Niastella</taxon>
    </lineage>
</organism>
<dbReference type="SUPFAM" id="SSF51126">
    <property type="entry name" value="Pectin lyase-like"/>
    <property type="match status" value="1"/>
</dbReference>
<evidence type="ECO:0000313" key="11">
    <source>
        <dbReference type="EMBL" id="OQP53996.1"/>
    </source>
</evidence>
<name>A0ABX3P432_9BACT</name>
<accession>A0ABX3P432</accession>
<comment type="subcellular location">
    <subcellularLocation>
        <location evidence="2">Secreted</location>
    </subcellularLocation>
</comment>
<evidence type="ECO:0000256" key="8">
    <source>
        <dbReference type="ARBA" id="ARBA00038263"/>
    </source>
</evidence>
<evidence type="ECO:0000256" key="2">
    <source>
        <dbReference type="ARBA" id="ARBA00004613"/>
    </source>
</evidence>
<protein>
    <recommendedName>
        <fullName evidence="10">Pel9A-like right handed beta-helix region domain-containing protein</fullName>
    </recommendedName>
</protein>
<dbReference type="InterPro" id="IPR011050">
    <property type="entry name" value="Pectin_lyase_fold/virulence"/>
</dbReference>
<comment type="similarity">
    <text evidence="8">Belongs to the polysaccharide lyase 9 family.</text>
</comment>
<dbReference type="Proteomes" id="UP000192277">
    <property type="component" value="Unassembled WGS sequence"/>
</dbReference>
<reference evidence="11 12" key="1">
    <citation type="submission" date="2016-04" db="EMBL/GenBank/DDBJ databases">
        <authorList>
            <person name="Chen L."/>
            <person name="Zhuang W."/>
            <person name="Wang G."/>
        </authorList>
    </citation>
    <scope>NUCLEOTIDE SEQUENCE [LARGE SCALE GENOMIC DNA]</scope>
    <source>
        <strain evidence="12">GR20</strain>
    </source>
</reference>
<comment type="caution">
    <text evidence="11">The sequence shown here is derived from an EMBL/GenBank/DDBJ whole genome shotgun (WGS) entry which is preliminary data.</text>
</comment>
<evidence type="ECO:0000256" key="7">
    <source>
        <dbReference type="ARBA" id="ARBA00023239"/>
    </source>
</evidence>
<feature type="chain" id="PRO_5045658185" description="Pel9A-like right handed beta-helix region domain-containing protein" evidence="9">
    <location>
        <begin position="24"/>
        <end position="546"/>
    </location>
</feature>
<keyword evidence="3" id="KW-0964">Secreted</keyword>
<keyword evidence="12" id="KW-1185">Reference proteome</keyword>
<dbReference type="InterPro" id="IPR026444">
    <property type="entry name" value="Secre_tail"/>
</dbReference>
<keyword evidence="5 9" id="KW-0732">Signal</keyword>
<comment type="cofactor">
    <cofactor evidence="1">
        <name>Ca(2+)</name>
        <dbReference type="ChEBI" id="CHEBI:29108"/>
    </cofactor>
</comment>
<evidence type="ECO:0000256" key="3">
    <source>
        <dbReference type="ARBA" id="ARBA00022525"/>
    </source>
</evidence>
<feature type="domain" description="Pel9A-like right handed beta-helix region" evidence="10">
    <location>
        <begin position="22"/>
        <end position="362"/>
    </location>
</feature>
<dbReference type="Pfam" id="PF22842">
    <property type="entry name" value="Pel9A-like_beta_helix"/>
    <property type="match status" value="1"/>
</dbReference>
<keyword evidence="4" id="KW-0479">Metal-binding</keyword>
<sequence>MKKLYAAAALCLLLTGFATPAFSKIYYVATNGNDTNAGAIGTPFLTIQRAQTSAAAGDTVYIRGGTYVMTTAQIAQYSGIWAYVTLLNKSGTSNNRIKYWNYPNEKPVFNYSGINPAGFRINAFEVTGSWIHIRGIEVVGVQVNITTHTQSECFENTGSNNIYEQLSMHDGKAIGFYLTKGGNNLILNCDAYNNWDNVSENKLGGNTDGFGCHPNNDLVGYTNNVFRGCRAWFNSDDGFDLINAFEAVTIENCWSFYNGYSTSFASLGDGNGFKGGGFGVTDFSNLPATIPRHNIRFCLAVRNKSAGFYANHHLGGNNWYNNSAYLNAVNYNMLNRSADHTTDVPGYDHNLKNNLGWGARSSEVSNLDNAASDVSFNYFTLPVTVNSSDFLSTDQSLLTAARQADGSLPADNFMRLVTGSDCINKGTNIGFAYNGSAPDLGCFESSVTTATTLSEVITSHEVVTKLSVFPNPVGETFTARYLLTKPVKVNLGLYDATGSLVAVLLEQKQEAGTYTLPIEKNYLKTAGVYFLKLRMGDKTETVTLLR</sequence>
<proteinExistence type="inferred from homology"/>
<evidence type="ECO:0000256" key="6">
    <source>
        <dbReference type="ARBA" id="ARBA00022837"/>
    </source>
</evidence>
<evidence type="ECO:0000256" key="5">
    <source>
        <dbReference type="ARBA" id="ARBA00022729"/>
    </source>
</evidence>
<dbReference type="InterPro" id="IPR012334">
    <property type="entry name" value="Pectin_lyas_fold"/>
</dbReference>
<dbReference type="PANTHER" id="PTHR40088">
    <property type="entry name" value="PECTATE LYASE (EUROFUNG)"/>
    <property type="match status" value="1"/>
</dbReference>
<evidence type="ECO:0000256" key="4">
    <source>
        <dbReference type="ARBA" id="ARBA00022723"/>
    </source>
</evidence>
<dbReference type="Gene3D" id="2.160.20.10">
    <property type="entry name" value="Single-stranded right-handed beta-helix, Pectin lyase-like"/>
    <property type="match status" value="1"/>
</dbReference>
<feature type="signal peptide" evidence="9">
    <location>
        <begin position="1"/>
        <end position="23"/>
    </location>
</feature>
<dbReference type="InterPro" id="IPR052052">
    <property type="entry name" value="Polysaccharide_Lyase_9"/>
</dbReference>
<evidence type="ECO:0000313" key="12">
    <source>
        <dbReference type="Proteomes" id="UP000192277"/>
    </source>
</evidence>
<gene>
    <name evidence="11" type="ORF">A4D02_20125</name>
</gene>
<dbReference type="EMBL" id="LWBO01000002">
    <property type="protein sequence ID" value="OQP53996.1"/>
    <property type="molecule type" value="Genomic_DNA"/>
</dbReference>
<evidence type="ECO:0000256" key="1">
    <source>
        <dbReference type="ARBA" id="ARBA00001913"/>
    </source>
</evidence>
<evidence type="ECO:0000256" key="9">
    <source>
        <dbReference type="SAM" id="SignalP"/>
    </source>
</evidence>
<keyword evidence="7" id="KW-0456">Lyase</keyword>
<evidence type="ECO:0000259" key="10">
    <source>
        <dbReference type="Pfam" id="PF22842"/>
    </source>
</evidence>
<dbReference type="RefSeq" id="WP_014216388.1">
    <property type="nucleotide sequence ID" value="NZ_LWBO01000002.1"/>
</dbReference>
<dbReference type="NCBIfam" id="TIGR04183">
    <property type="entry name" value="Por_Secre_tail"/>
    <property type="match status" value="1"/>
</dbReference>
<dbReference type="InterPro" id="IPR053868">
    <property type="entry name" value="Pel9A-like_beta_helix"/>
</dbReference>
<keyword evidence="6" id="KW-0106">Calcium</keyword>